<sequence>MLRYSLCTIAVAAALAGCATKPVEVVDNTPLHATAVIERQVVNNGIKGFFPTESTEQNYVRSNMRRDESMFKGTGTFSGYLIGKKSGTTISRIDRNLQWTLDTEKHEYTECPLKGCTETSKRAPPKQNDTAEQPKPRHESGCTMTVANTSFTVKSTGQKKTINGFDTDEYQVAWVVKLRDNAARTTTSIMNMDIWTTPMTRSIRDALNMEESYARAYAGAVANTVKQQILPSDAAKLISAYMASSLKQADLKAFLDAGRQMEKIKGYPISTHLAWNMDGNACAPKEAKNESSSRESIPSSASGLVSSLTGMFAKKKTDEAMKEAEGEPILSFTVEVKSLKLDQLHDSIFTVPEDYKLVSRQ</sequence>
<protein>
    <recommendedName>
        <fullName evidence="3">Lipoprotein</fullName>
    </recommendedName>
</protein>
<evidence type="ECO:0008006" key="3">
    <source>
        <dbReference type="Google" id="ProtNLM"/>
    </source>
</evidence>
<proteinExistence type="predicted"/>
<accession>A0A1J5S6R0</accession>
<name>A0A1J5S6R0_9ZZZZ</name>
<organism evidence="2">
    <name type="scientific">mine drainage metagenome</name>
    <dbReference type="NCBI Taxonomy" id="410659"/>
    <lineage>
        <taxon>unclassified sequences</taxon>
        <taxon>metagenomes</taxon>
        <taxon>ecological metagenomes</taxon>
    </lineage>
</organism>
<dbReference type="PROSITE" id="PS51257">
    <property type="entry name" value="PROKAR_LIPOPROTEIN"/>
    <property type="match status" value="1"/>
</dbReference>
<comment type="caution">
    <text evidence="2">The sequence shown here is derived from an EMBL/GenBank/DDBJ whole genome shotgun (WGS) entry which is preliminary data.</text>
</comment>
<evidence type="ECO:0000313" key="2">
    <source>
        <dbReference type="EMBL" id="OIR04161.1"/>
    </source>
</evidence>
<dbReference type="EMBL" id="MLJW01000059">
    <property type="protein sequence ID" value="OIR04161.1"/>
    <property type="molecule type" value="Genomic_DNA"/>
</dbReference>
<gene>
    <name evidence="2" type="ORF">GALL_136430</name>
</gene>
<reference evidence="2" key="1">
    <citation type="submission" date="2016-10" db="EMBL/GenBank/DDBJ databases">
        <title>Sequence of Gallionella enrichment culture.</title>
        <authorList>
            <person name="Poehlein A."/>
            <person name="Muehling M."/>
            <person name="Daniel R."/>
        </authorList>
    </citation>
    <scope>NUCLEOTIDE SEQUENCE</scope>
</reference>
<dbReference type="AlphaFoldDB" id="A0A1J5S6R0"/>
<feature type="region of interest" description="Disordered" evidence="1">
    <location>
        <begin position="115"/>
        <end position="142"/>
    </location>
</feature>
<evidence type="ECO:0000256" key="1">
    <source>
        <dbReference type="SAM" id="MobiDB-lite"/>
    </source>
</evidence>